<keyword evidence="2" id="KW-1185">Reference proteome</keyword>
<sequence length="111" mass="12701">MNPLARLWKDKMNIYRYVDEVIEGITKNKEKLIAENIKCKYSKGGLSNIGEDEVPSLQNSYTIFCGLDVDIMEGDKIIVNQSNGKKITLRVGEGFPYSKHQEFKVKRDDKA</sequence>
<evidence type="ECO:0000313" key="2">
    <source>
        <dbReference type="Proteomes" id="UP001141183"/>
    </source>
</evidence>
<accession>A0A9X3XP92</accession>
<comment type="caution">
    <text evidence="1">The sequence shown here is derived from an EMBL/GenBank/DDBJ whole genome shotgun (WGS) entry which is preliminary data.</text>
</comment>
<dbReference type="RefSeq" id="WP_272470770.1">
    <property type="nucleotide sequence ID" value="NZ_JAMRYU010000032.1"/>
</dbReference>
<gene>
    <name evidence="1" type="ORF">NE398_20070</name>
</gene>
<dbReference type="AlphaFoldDB" id="A0A9X3XP92"/>
<dbReference type="EMBL" id="JAMRYU010000032">
    <property type="protein sequence ID" value="MDC4242431.1"/>
    <property type="molecule type" value="Genomic_DNA"/>
</dbReference>
<proteinExistence type="predicted"/>
<dbReference type="Proteomes" id="UP001141183">
    <property type="component" value="Unassembled WGS sequence"/>
</dbReference>
<protein>
    <submittedName>
        <fullName evidence="1">Uncharacterized protein</fullName>
    </submittedName>
</protein>
<dbReference type="InterPro" id="IPR038667">
    <property type="entry name" value="XkdH-like_sf"/>
</dbReference>
<organism evidence="1 2">
    <name type="scientific">Clostridium tertium</name>
    <dbReference type="NCBI Taxonomy" id="1559"/>
    <lineage>
        <taxon>Bacteria</taxon>
        <taxon>Bacillati</taxon>
        <taxon>Bacillota</taxon>
        <taxon>Clostridia</taxon>
        <taxon>Eubacteriales</taxon>
        <taxon>Clostridiaceae</taxon>
        <taxon>Clostridium</taxon>
    </lineage>
</organism>
<reference evidence="1" key="1">
    <citation type="submission" date="2022-05" db="EMBL/GenBank/DDBJ databases">
        <title>Draft genome sequence of Clostridium tertium strain CP3 isolated from Peru.</title>
        <authorList>
            <person name="Hurtado R."/>
            <person name="Lima L."/>
            <person name="Sousa T."/>
            <person name="Jaiswal A.K."/>
            <person name="Tiwari S."/>
            <person name="Maturrano L."/>
            <person name="Brenig B."/>
            <person name="Azevedo V."/>
        </authorList>
    </citation>
    <scope>NUCLEOTIDE SEQUENCE</scope>
    <source>
        <strain evidence="1">CP3</strain>
    </source>
</reference>
<evidence type="ECO:0000313" key="1">
    <source>
        <dbReference type="EMBL" id="MDC4242431.1"/>
    </source>
</evidence>
<name>A0A9X3XP92_9CLOT</name>
<dbReference type="Gene3D" id="2.40.10.370">
    <property type="entry name" value="Protein of unknown function DUF3599"/>
    <property type="match status" value="1"/>
</dbReference>